<reference evidence="2 3" key="1">
    <citation type="journal article" date="2012" name="Nucleic Acids Res.">
        <title>Sequencing of the smallest Apicomplexan genome from the human pathogen Babesia microti.</title>
        <authorList>
            <person name="Cornillot E."/>
            <person name="Hadj-Kaddour K."/>
            <person name="Dassouli A."/>
            <person name="Noel B."/>
            <person name="Ranwez V."/>
            <person name="Vacherie B."/>
            <person name="Augagneur Y."/>
            <person name="Bres V."/>
            <person name="Duclos A."/>
            <person name="Randazzo S."/>
            <person name="Carcy B."/>
            <person name="Debierre-Grockiego F."/>
            <person name="Delbecq S."/>
            <person name="Moubri-Menage K."/>
            <person name="Shams-Eldin H."/>
            <person name="Usmani-Brown S."/>
            <person name="Bringaud F."/>
            <person name="Wincker P."/>
            <person name="Vivares C.P."/>
            <person name="Schwarz R.T."/>
            <person name="Schetters T.P."/>
            <person name="Krause P.J."/>
            <person name="Gorenflot A."/>
            <person name="Berry V."/>
            <person name="Barbe V."/>
            <person name="Ben Mamoun C."/>
        </authorList>
    </citation>
    <scope>NUCLEOTIDE SEQUENCE [LARGE SCALE GENOMIC DNA]</scope>
    <source>
        <strain evidence="2 3">RI</strain>
    </source>
</reference>
<dbReference type="Pfam" id="PF02492">
    <property type="entry name" value="cobW"/>
    <property type="match status" value="1"/>
</dbReference>
<dbReference type="InterPro" id="IPR003495">
    <property type="entry name" value="CobW/HypB/UreG_nucleotide-bd"/>
</dbReference>
<dbReference type="InterPro" id="IPR036627">
    <property type="entry name" value="CobW-likC_sf"/>
</dbReference>
<dbReference type="InterPro" id="IPR051316">
    <property type="entry name" value="Zinc-reg_GTPase_activator"/>
</dbReference>
<dbReference type="SUPFAM" id="SSF90002">
    <property type="entry name" value="Hypothetical protein YjiA, C-terminal domain"/>
    <property type="match status" value="1"/>
</dbReference>
<evidence type="ECO:0000313" key="3">
    <source>
        <dbReference type="Proteomes" id="UP000002899"/>
    </source>
</evidence>
<dbReference type="VEuPathDB" id="PiroplasmaDB:BmR1_04g05485"/>
<feature type="domain" description="CobW/HypB/UreG nucleotide-binding" evidence="1">
    <location>
        <begin position="5"/>
        <end position="167"/>
    </location>
</feature>
<dbReference type="PANTHER" id="PTHR13748">
    <property type="entry name" value="COBW-RELATED"/>
    <property type="match status" value="1"/>
</dbReference>
<reference evidence="2 3" key="2">
    <citation type="journal article" date="2013" name="PLoS ONE">
        <title>Whole genome mapping and re-organization of the nuclear and mitochondrial genomes of Babesia microti isolates.</title>
        <authorList>
            <person name="Cornillot E."/>
            <person name="Dassouli A."/>
            <person name="Garg A."/>
            <person name="Pachikara N."/>
            <person name="Randazzo S."/>
            <person name="Depoix D."/>
            <person name="Carcy B."/>
            <person name="Delbecq S."/>
            <person name="Frutos R."/>
            <person name="Silva J.C."/>
            <person name="Sutton R."/>
            <person name="Krause P.J."/>
            <person name="Mamoun C.B."/>
        </authorList>
    </citation>
    <scope>NUCLEOTIDE SEQUENCE [LARGE SCALE GENOMIC DNA]</scope>
    <source>
        <strain evidence="2 3">RI</strain>
    </source>
</reference>
<name>I7JCL8_BABMR</name>
<accession>I7JCL8</accession>
<gene>
    <name evidence="2" type="ORF">BmR1_04g05485</name>
</gene>
<dbReference type="GeneID" id="24425740"/>
<dbReference type="GO" id="GO:0005737">
    <property type="term" value="C:cytoplasm"/>
    <property type="evidence" value="ECO:0007669"/>
    <property type="project" value="TreeGrafter"/>
</dbReference>
<protein>
    <submittedName>
        <fullName evidence="2">COBW domain-containing protein 1</fullName>
    </submittedName>
</protein>
<dbReference type="OrthoDB" id="258627at2759"/>
<proteinExistence type="predicted"/>
<keyword evidence="3" id="KW-1185">Reference proteome</keyword>
<dbReference type="Gene3D" id="3.40.50.300">
    <property type="entry name" value="P-loop containing nucleotide triphosphate hydrolases"/>
    <property type="match status" value="1"/>
</dbReference>
<evidence type="ECO:0000313" key="2">
    <source>
        <dbReference type="EMBL" id="CCF75295.1"/>
    </source>
</evidence>
<sequence length="341" mass="38202">MDSVPIIVVSGFLGSGKTTLIKRIIDENPEYKFGLIQNEFSQQMGIEKPLFIDNDATIYELPSGCLCCSAKSELAFAIDSLIRVRNDLGYVLIEASGIANVIELTNSLWVDHNANCKFHLSSVVALVDGLNFIKTINYDGTMAKIATMQISSVSNIIITKLENPSSDIEKIVREINLNCTIYYSNKLDVKEIIHWKDFADHPIMASIYGLKEHLDKSMTKFIHLNTLPNEILSLAKLNDVIASLLWAQPDDDVLGCQILRCKGIFVAINDAESIDEQHLSMEWIYTLQGVGNMYEILPVNSIIHRKLTMDGPDNKFIFITGKDISKQDLVKELQTCITNKI</sequence>
<dbReference type="Gene3D" id="3.30.1220.10">
    <property type="entry name" value="CobW-like, C-terminal domain"/>
    <property type="match status" value="1"/>
</dbReference>
<reference evidence="2 3" key="3">
    <citation type="journal article" date="2016" name="Sci. Rep.">
        <title>Genome-wide diversity and gene expression profiling of Babesia microti isolates identify polymorphic genes that mediate host-pathogen interactions.</title>
        <authorList>
            <person name="Silva J.C."/>
            <person name="Cornillot E."/>
            <person name="McCracken C."/>
            <person name="Usmani-Brown S."/>
            <person name="Dwivedi A."/>
            <person name="Ifeonu O.O."/>
            <person name="Crabtree J."/>
            <person name="Gotia H.T."/>
            <person name="Virji A.Z."/>
            <person name="Reynes C."/>
            <person name="Colinge J."/>
            <person name="Kumar V."/>
            <person name="Lawres L."/>
            <person name="Pazzi J.E."/>
            <person name="Pablo J.V."/>
            <person name="Hung C."/>
            <person name="Brancato J."/>
            <person name="Kumari P."/>
            <person name="Orvis J."/>
            <person name="Tretina K."/>
            <person name="Chibucos M."/>
            <person name="Ott S."/>
            <person name="Sadzewicz L."/>
            <person name="Sengamalay N."/>
            <person name="Shetty A.C."/>
            <person name="Su Q."/>
            <person name="Tallon L."/>
            <person name="Fraser C.M."/>
            <person name="Frutos R."/>
            <person name="Molina D.M."/>
            <person name="Krause P.J."/>
            <person name="Ben Mamoun C."/>
        </authorList>
    </citation>
    <scope>NUCLEOTIDE SEQUENCE [LARGE SCALE GENOMIC DNA]</scope>
    <source>
        <strain evidence="2 3">RI</strain>
    </source>
</reference>
<dbReference type="KEGG" id="bmic:BmR1_04g05485"/>
<evidence type="ECO:0000259" key="1">
    <source>
        <dbReference type="Pfam" id="PF02492"/>
    </source>
</evidence>
<organism evidence="2 3">
    <name type="scientific">Babesia microti (strain RI)</name>
    <dbReference type="NCBI Taxonomy" id="1133968"/>
    <lineage>
        <taxon>Eukaryota</taxon>
        <taxon>Sar</taxon>
        <taxon>Alveolata</taxon>
        <taxon>Apicomplexa</taxon>
        <taxon>Aconoidasida</taxon>
        <taxon>Piroplasmida</taxon>
        <taxon>Babesiidae</taxon>
        <taxon>Babesia</taxon>
    </lineage>
</organism>
<dbReference type="EMBL" id="LN871599">
    <property type="protein sequence ID" value="CCF75295.1"/>
    <property type="molecule type" value="Genomic_DNA"/>
</dbReference>
<dbReference type="InterPro" id="IPR027417">
    <property type="entry name" value="P-loop_NTPase"/>
</dbReference>
<dbReference type="Proteomes" id="UP000002899">
    <property type="component" value="Chromosome IV"/>
</dbReference>
<dbReference type="SUPFAM" id="SSF52540">
    <property type="entry name" value="P-loop containing nucleoside triphosphate hydrolases"/>
    <property type="match status" value="1"/>
</dbReference>
<dbReference type="PANTHER" id="PTHR13748:SF31">
    <property type="entry name" value="ZINC-REGULATED GTPASE METALLOPROTEIN ACTIVATOR 1A-RELATED"/>
    <property type="match status" value="1"/>
</dbReference>
<dbReference type="RefSeq" id="XP_012649703.1">
    <property type="nucleotide sequence ID" value="XM_012794249.1"/>
</dbReference>
<dbReference type="AlphaFoldDB" id="I7JCL8"/>